<dbReference type="Gene3D" id="3.30.230.10">
    <property type="match status" value="1"/>
</dbReference>
<proteinExistence type="predicted"/>
<dbReference type="Proteomes" id="UP001566476">
    <property type="component" value="Unassembled WGS sequence"/>
</dbReference>
<gene>
    <name evidence="3" type="ORF">AB2L28_08140</name>
</gene>
<dbReference type="InterPro" id="IPR027065">
    <property type="entry name" value="Lon_Prtase"/>
</dbReference>
<dbReference type="RefSeq" id="WP_370718244.1">
    <property type="nucleotide sequence ID" value="NZ_JBGGTQ010000003.1"/>
</dbReference>
<comment type="caution">
    <text evidence="3">The sequence shown here is derived from an EMBL/GenBank/DDBJ whole genome shotgun (WGS) entry which is preliminary data.</text>
</comment>
<dbReference type="PROSITE" id="PS50106">
    <property type="entry name" value="PDZ"/>
    <property type="match status" value="1"/>
</dbReference>
<sequence length="387" mass="38838">MSSDPVPESGGTPPGAPPTGLDPAGVGSAGAARAGTLGAGSTLLSLSAFAAVALAAVFGVVHVPYVALSPGPVTDVLGSSSGGDGLVEISGRQTYPTEGRLDLTTVSLRGGPGLGMSLGETLLDWLDPAVNVVPRELYFPPDQSRREADEQSAAEMTGSQTNAKVAALTELGIDVPSTTTTRVEEVGADVPAADVLRPGDVITSVDGRDVAGFPELQAAVRALPADAQVRLGITRGGEARTVTTRTVSANGTTLLGITPHVDYRFPFSIDIAIDDVGGPSAGTMFALAIVDELTPGDMTGGQHIAGTGAIAADGTVLQIGGLRQKVIGAHDAGARWFLAPRAECDQVAGATPSGTTVVPVSTLHEARLAVEAIGQGRGATLATCEAP</sequence>
<organism evidence="3 4">
    <name type="scientific">Kineococcus mangrovi</name>
    <dbReference type="NCBI Taxonomy" id="1660183"/>
    <lineage>
        <taxon>Bacteria</taxon>
        <taxon>Bacillati</taxon>
        <taxon>Actinomycetota</taxon>
        <taxon>Actinomycetes</taxon>
        <taxon>Kineosporiales</taxon>
        <taxon>Kineosporiaceae</taxon>
        <taxon>Kineococcus</taxon>
    </lineage>
</organism>
<dbReference type="InterPro" id="IPR001478">
    <property type="entry name" value="PDZ"/>
</dbReference>
<feature type="region of interest" description="Disordered" evidence="1">
    <location>
        <begin position="1"/>
        <end position="27"/>
    </location>
</feature>
<dbReference type="Pfam" id="PF13180">
    <property type="entry name" value="PDZ_2"/>
    <property type="match status" value="1"/>
</dbReference>
<dbReference type="InterPro" id="IPR008269">
    <property type="entry name" value="Lon_proteolytic"/>
</dbReference>
<dbReference type="SMART" id="SM00228">
    <property type="entry name" value="PDZ"/>
    <property type="match status" value="1"/>
</dbReference>
<dbReference type="PRINTS" id="PR00830">
    <property type="entry name" value="ENDOLAPTASE"/>
</dbReference>
<name>A0ABV4I3B5_9ACTN</name>
<keyword evidence="4" id="KW-1185">Reference proteome</keyword>
<feature type="region of interest" description="Disordered" evidence="1">
    <location>
        <begin position="141"/>
        <end position="161"/>
    </location>
</feature>
<dbReference type="Pfam" id="PF05362">
    <property type="entry name" value="Lon_C"/>
    <property type="match status" value="1"/>
</dbReference>
<reference evidence="3 4" key="1">
    <citation type="submission" date="2024-07" db="EMBL/GenBank/DDBJ databases">
        <authorList>
            <person name="Thanompreechachai J."/>
            <person name="Duangmal K."/>
        </authorList>
    </citation>
    <scope>NUCLEOTIDE SEQUENCE [LARGE SCALE GENOMIC DNA]</scope>
    <source>
        <strain evidence="3 4">TBRC 1896</strain>
    </source>
</reference>
<evidence type="ECO:0000313" key="3">
    <source>
        <dbReference type="EMBL" id="MEZ0492208.1"/>
    </source>
</evidence>
<dbReference type="InterPro" id="IPR020568">
    <property type="entry name" value="Ribosomal_Su5_D2-typ_SF"/>
</dbReference>
<evidence type="ECO:0000256" key="1">
    <source>
        <dbReference type="SAM" id="MobiDB-lite"/>
    </source>
</evidence>
<dbReference type="InterPro" id="IPR036034">
    <property type="entry name" value="PDZ_sf"/>
</dbReference>
<evidence type="ECO:0000313" key="4">
    <source>
        <dbReference type="Proteomes" id="UP001566476"/>
    </source>
</evidence>
<feature type="domain" description="PDZ" evidence="2">
    <location>
        <begin position="170"/>
        <end position="237"/>
    </location>
</feature>
<protein>
    <submittedName>
        <fullName evidence="3">PDZ domain-containing protein</fullName>
    </submittedName>
</protein>
<dbReference type="Gene3D" id="2.30.42.10">
    <property type="match status" value="1"/>
</dbReference>
<dbReference type="PANTHER" id="PTHR10046">
    <property type="entry name" value="ATP DEPENDENT LON PROTEASE FAMILY MEMBER"/>
    <property type="match status" value="1"/>
</dbReference>
<evidence type="ECO:0000259" key="2">
    <source>
        <dbReference type="PROSITE" id="PS50106"/>
    </source>
</evidence>
<dbReference type="SUPFAM" id="SSF54211">
    <property type="entry name" value="Ribosomal protein S5 domain 2-like"/>
    <property type="match status" value="1"/>
</dbReference>
<dbReference type="SUPFAM" id="SSF50156">
    <property type="entry name" value="PDZ domain-like"/>
    <property type="match status" value="1"/>
</dbReference>
<dbReference type="EMBL" id="JBGGTQ010000003">
    <property type="protein sequence ID" value="MEZ0492208.1"/>
    <property type="molecule type" value="Genomic_DNA"/>
</dbReference>
<accession>A0ABV4I3B5</accession>
<feature type="compositionally biased region" description="Low complexity" evidence="1">
    <location>
        <begin position="18"/>
        <end position="27"/>
    </location>
</feature>
<dbReference type="InterPro" id="IPR014721">
    <property type="entry name" value="Ribsml_uS5_D2-typ_fold_subgr"/>
</dbReference>